<name>A0A1H5SKB3_9FLAO</name>
<reference evidence="3" key="1">
    <citation type="submission" date="2016-10" db="EMBL/GenBank/DDBJ databases">
        <authorList>
            <person name="Varghese N."/>
            <person name="Submissions S."/>
        </authorList>
    </citation>
    <scope>NUCLEOTIDE SEQUENCE [LARGE SCALE GENOMIC DNA]</scope>
    <source>
        <strain evidence="3">DSM 21580</strain>
    </source>
</reference>
<organism evidence="2 3">
    <name type="scientific">Halpernia humi</name>
    <dbReference type="NCBI Taxonomy" id="493375"/>
    <lineage>
        <taxon>Bacteria</taxon>
        <taxon>Pseudomonadati</taxon>
        <taxon>Bacteroidota</taxon>
        <taxon>Flavobacteriia</taxon>
        <taxon>Flavobacteriales</taxon>
        <taxon>Weeksellaceae</taxon>
        <taxon>Chryseobacterium group</taxon>
        <taxon>Halpernia</taxon>
    </lineage>
</organism>
<keyword evidence="3" id="KW-1185">Reference proteome</keyword>
<evidence type="ECO:0000256" key="1">
    <source>
        <dbReference type="SAM" id="Phobius"/>
    </source>
</evidence>
<dbReference type="RefSeq" id="WP_103912214.1">
    <property type="nucleotide sequence ID" value="NZ_FNUS01000001.1"/>
</dbReference>
<feature type="transmembrane region" description="Helical" evidence="1">
    <location>
        <begin position="6"/>
        <end position="26"/>
    </location>
</feature>
<feature type="transmembrane region" description="Helical" evidence="1">
    <location>
        <begin position="86"/>
        <end position="106"/>
    </location>
</feature>
<proteinExistence type="predicted"/>
<keyword evidence="1" id="KW-0472">Membrane</keyword>
<evidence type="ECO:0000313" key="3">
    <source>
        <dbReference type="Proteomes" id="UP000236738"/>
    </source>
</evidence>
<keyword evidence="1" id="KW-0812">Transmembrane</keyword>
<gene>
    <name evidence="2" type="ORF">SAMN05421847_0154</name>
</gene>
<feature type="transmembrane region" description="Helical" evidence="1">
    <location>
        <begin position="46"/>
        <end position="66"/>
    </location>
</feature>
<dbReference type="Proteomes" id="UP000236738">
    <property type="component" value="Unassembled WGS sequence"/>
</dbReference>
<dbReference type="AlphaFoldDB" id="A0A1H5SKB3"/>
<keyword evidence="1" id="KW-1133">Transmembrane helix</keyword>
<accession>A0A1H5SKB3</accession>
<dbReference type="EMBL" id="FNUS01000001">
    <property type="protein sequence ID" value="SEF50207.1"/>
    <property type="molecule type" value="Genomic_DNA"/>
</dbReference>
<sequence>MFQISSLIIYLTISFYITVFVGYKCYKIGSIFLINFVENEQICHSINQLLLVGYYLLNLGYIAISVNSWPQIENWSHLFYTVSIKLSNILFILCFLHFVNILTIYISRKKQKINL</sequence>
<protein>
    <submittedName>
        <fullName evidence="2">Uncharacterized protein</fullName>
    </submittedName>
</protein>
<evidence type="ECO:0000313" key="2">
    <source>
        <dbReference type="EMBL" id="SEF50207.1"/>
    </source>
</evidence>
<dbReference type="OrthoDB" id="1438492at2"/>